<name>A0ABP7IWP1_9ACTN</name>
<accession>A0ABP7IWP1</accession>
<proteinExistence type="predicted"/>
<reference evidence="5" key="1">
    <citation type="journal article" date="2019" name="Int. J. Syst. Evol. Microbiol.">
        <title>The Global Catalogue of Microorganisms (GCM) 10K type strain sequencing project: providing services to taxonomists for standard genome sequencing and annotation.</title>
        <authorList>
            <consortium name="The Broad Institute Genomics Platform"/>
            <consortium name="The Broad Institute Genome Sequencing Center for Infectious Disease"/>
            <person name="Wu L."/>
            <person name="Ma J."/>
        </authorList>
    </citation>
    <scope>NUCLEOTIDE SEQUENCE [LARGE SCALE GENOMIC DNA]</scope>
    <source>
        <strain evidence="5">JCM 16953</strain>
    </source>
</reference>
<evidence type="ECO:0000313" key="4">
    <source>
        <dbReference type="EMBL" id="GAA3828822.1"/>
    </source>
</evidence>
<dbReference type="InterPro" id="IPR029058">
    <property type="entry name" value="AB_hydrolase_fold"/>
</dbReference>
<evidence type="ECO:0000313" key="5">
    <source>
        <dbReference type="Proteomes" id="UP001501821"/>
    </source>
</evidence>
<evidence type="ECO:0000259" key="3">
    <source>
        <dbReference type="Pfam" id="PF12697"/>
    </source>
</evidence>
<dbReference type="PANTHER" id="PTHR43433">
    <property type="entry name" value="HYDROLASE, ALPHA/BETA FOLD FAMILY PROTEIN"/>
    <property type="match status" value="1"/>
</dbReference>
<comment type="caution">
    <text evidence="4">The sequence shown here is derived from an EMBL/GenBank/DDBJ whole genome shotgun (WGS) entry which is preliminary data.</text>
</comment>
<gene>
    <name evidence="4" type="ORF">GCM10022242_32740</name>
</gene>
<dbReference type="RefSeq" id="WP_344777403.1">
    <property type="nucleotide sequence ID" value="NZ_BAABAH010000013.1"/>
</dbReference>
<dbReference type="PRINTS" id="PR00412">
    <property type="entry name" value="EPOXHYDRLASE"/>
</dbReference>
<protein>
    <submittedName>
        <fullName evidence="4">Alpha/beta hydrolase</fullName>
    </submittedName>
</protein>
<sequence length="324" mass="35438">MGTRAHRLATHDGLSLHVTVRGRDDAPLTVLLAHCWTADEADWHYQVHDLLAQYGHDIRIVTWDHRGHGRSDPAPADGCTIADLARDLGAVVDQFVPTGPLVLAGHSIGGMTISALPEERPDLVGRVAGLLFVATSCGRLHTVTLGFPEVLGKAMRNRIPFLLATRARTLTRRQRQRIPLIERQVTRRFLFGEPKHQRDMNLVVDQIINCPPATMSAFYRNMMTHERAAVLRAFDGVPTTVLVGSRDLLTPPPHARRIAASISGARMLVAPDAGHMLTLERPHLVTDELFAIIDRAAASSATPKAAEQLVRPGRAGTQAASTLR</sequence>
<keyword evidence="1" id="KW-0575">Peroxidase</keyword>
<keyword evidence="1" id="KW-0560">Oxidoreductase</keyword>
<dbReference type="InterPro" id="IPR000073">
    <property type="entry name" value="AB_hydrolase_1"/>
</dbReference>
<organism evidence="4 5">
    <name type="scientific">Nocardioides panacisoli</name>
    <dbReference type="NCBI Taxonomy" id="627624"/>
    <lineage>
        <taxon>Bacteria</taxon>
        <taxon>Bacillati</taxon>
        <taxon>Actinomycetota</taxon>
        <taxon>Actinomycetes</taxon>
        <taxon>Propionibacteriales</taxon>
        <taxon>Nocardioidaceae</taxon>
        <taxon>Nocardioides</taxon>
    </lineage>
</organism>
<dbReference type="Pfam" id="PF12697">
    <property type="entry name" value="Abhydrolase_6"/>
    <property type="match status" value="1"/>
</dbReference>
<dbReference type="Gene3D" id="3.40.50.1820">
    <property type="entry name" value="alpha/beta hydrolase"/>
    <property type="match status" value="1"/>
</dbReference>
<feature type="region of interest" description="Disordered" evidence="2">
    <location>
        <begin position="303"/>
        <end position="324"/>
    </location>
</feature>
<evidence type="ECO:0000256" key="1">
    <source>
        <dbReference type="ARBA" id="ARBA00022559"/>
    </source>
</evidence>
<keyword evidence="5" id="KW-1185">Reference proteome</keyword>
<dbReference type="GO" id="GO:0016787">
    <property type="term" value="F:hydrolase activity"/>
    <property type="evidence" value="ECO:0007669"/>
    <property type="project" value="UniProtKB-KW"/>
</dbReference>
<dbReference type="Proteomes" id="UP001501821">
    <property type="component" value="Unassembled WGS sequence"/>
</dbReference>
<keyword evidence="4" id="KW-0378">Hydrolase</keyword>
<dbReference type="EMBL" id="BAABAH010000013">
    <property type="protein sequence ID" value="GAA3828822.1"/>
    <property type="molecule type" value="Genomic_DNA"/>
</dbReference>
<feature type="domain" description="AB hydrolase-1" evidence="3">
    <location>
        <begin position="30"/>
        <end position="287"/>
    </location>
</feature>
<dbReference type="InterPro" id="IPR000639">
    <property type="entry name" value="Epox_hydrolase-like"/>
</dbReference>
<dbReference type="InterPro" id="IPR050471">
    <property type="entry name" value="AB_hydrolase"/>
</dbReference>
<evidence type="ECO:0000256" key="2">
    <source>
        <dbReference type="SAM" id="MobiDB-lite"/>
    </source>
</evidence>
<dbReference type="SUPFAM" id="SSF53474">
    <property type="entry name" value="alpha/beta-Hydrolases"/>
    <property type="match status" value="1"/>
</dbReference>
<dbReference type="PANTHER" id="PTHR43433:SF5">
    <property type="entry name" value="AB HYDROLASE-1 DOMAIN-CONTAINING PROTEIN"/>
    <property type="match status" value="1"/>
</dbReference>